<evidence type="ECO:0000313" key="2">
    <source>
        <dbReference type="Proteomes" id="UP001307889"/>
    </source>
</evidence>
<reference evidence="1 2" key="1">
    <citation type="submission" date="2023-09" db="EMBL/GenBank/DDBJ databases">
        <title>Nesidiocoris tenuis whole genome shotgun sequence.</title>
        <authorList>
            <person name="Shibata T."/>
            <person name="Shimoda M."/>
            <person name="Kobayashi T."/>
            <person name="Uehara T."/>
        </authorList>
    </citation>
    <scope>NUCLEOTIDE SEQUENCE [LARGE SCALE GENOMIC DNA]</scope>
    <source>
        <strain evidence="1 2">Japan</strain>
    </source>
</reference>
<keyword evidence="2" id="KW-1185">Reference proteome</keyword>
<dbReference type="Proteomes" id="UP001307889">
    <property type="component" value="Chromosome 1"/>
</dbReference>
<dbReference type="EMBL" id="AP028909">
    <property type="protein sequence ID" value="BES89507.1"/>
    <property type="molecule type" value="Genomic_DNA"/>
</dbReference>
<organism evidence="1 2">
    <name type="scientific">Nesidiocoris tenuis</name>
    <dbReference type="NCBI Taxonomy" id="355587"/>
    <lineage>
        <taxon>Eukaryota</taxon>
        <taxon>Metazoa</taxon>
        <taxon>Ecdysozoa</taxon>
        <taxon>Arthropoda</taxon>
        <taxon>Hexapoda</taxon>
        <taxon>Insecta</taxon>
        <taxon>Pterygota</taxon>
        <taxon>Neoptera</taxon>
        <taxon>Paraneoptera</taxon>
        <taxon>Hemiptera</taxon>
        <taxon>Heteroptera</taxon>
        <taxon>Panheteroptera</taxon>
        <taxon>Cimicomorpha</taxon>
        <taxon>Miridae</taxon>
        <taxon>Dicyphina</taxon>
        <taxon>Nesidiocoris</taxon>
    </lineage>
</organism>
<evidence type="ECO:0008006" key="3">
    <source>
        <dbReference type="Google" id="ProtNLM"/>
    </source>
</evidence>
<name>A0ABN7AE31_9HEMI</name>
<protein>
    <recommendedName>
        <fullName evidence="3">FAST kinase-like protein subdomain 2 domain-containing protein</fullName>
    </recommendedName>
</protein>
<evidence type="ECO:0000313" key="1">
    <source>
        <dbReference type="EMBL" id="BES89507.1"/>
    </source>
</evidence>
<gene>
    <name evidence="1" type="ORF">NTJ_02314</name>
</gene>
<sequence length="508" mass="57506">MFENNDRFAVIQCNDGARPTVDELNKLDLESLLSLLRAKKKEEALTPNILRKIDSEINARLSAKSSLTRLLGCLHVLLTTVPIQSSGLSSFQSAVIHVENKLKKAVPIPTPHLIQAMYYVSHLKTRSLAQKFVSTAVRKVEANDFNSICTNDMGIFCVSLFRCSVPVDRPAILKCIHERFTNDIDALILDNQSTFVSMVKCFRLSKYYNQELVHFIASQGLEKLSNLDIVAKIHLAVYFAVCLYGDVNFISSYYKLCIRQLSDKVSIEKSPPRLKEFDNLLWSCASFNLKEVNEEIAKSKLPEYVSESLCLLRRDLDTQIALLSSLWACEIRLEKDIVRYISPENVKIIKDSPNFKSRATLYQLLTCVHLESPNLLKPNVIQARDNRLQPKYDNYMSKRPQLKKLLKQLQDFGQSLGLKNIRFSFEVPALYIGGVSAEFNGSPISVEVIDQTVCLTNSLHLSGKMKLKLRLLERMGRTFVLVPGADSYNSEDLGELLMPVQGNKVEMS</sequence>
<accession>A0ABN7AE31</accession>
<proteinExistence type="predicted"/>